<feature type="coiled-coil region" evidence="1">
    <location>
        <begin position="157"/>
        <end position="184"/>
    </location>
</feature>
<feature type="transmembrane region" description="Helical" evidence="2">
    <location>
        <begin position="381"/>
        <end position="402"/>
    </location>
</feature>
<sequence length="415" mass="47095">MRKFLPLMLLLLIGVALAAEQITSENFSEPIIEPKLKDFYLPGDEVSFNLTIQPKTDDDAKKIDGRYYEFNTSLDNPEITVKVVYGGTGAIRYFSGKDYVKADVKDWEDGVVEIKVEVFGKVPAVEERIAEIYALYIDIQDAEENAVEPVKIKVVNVQAFESFINELKSKLNSLKAKANELEEKGVYVVSAKEKLKDAENYLSDGENYFKNDEYIQANESLAKAESYSLEAEKLLIKSELEFKKSRLEEKLGDFLYKMDEADVIITKLKGEGVSTLNYEIRLEDFKRAYSELNQKLTAAGDYIDKELFDEAERVLEEVEKTLNEKLSELDEMIAEMQGLIKEETPTPTPTLTPEKKESPFKPIGEAFNKLSSYVSENRDTILLYLGGGVAVAVIAVVGYKGLKGYMRRRRFDELK</sequence>
<keyword evidence="2" id="KW-1133">Transmembrane helix</keyword>
<feature type="coiled-coil region" evidence="1">
    <location>
        <begin position="308"/>
        <end position="342"/>
    </location>
</feature>
<dbReference type="EMBL" id="CP001899">
    <property type="protein sequence ID" value="ADC64338.1"/>
    <property type="molecule type" value="Genomic_DNA"/>
</dbReference>
<proteinExistence type="predicted"/>
<dbReference type="GeneID" id="8777644"/>
<dbReference type="STRING" id="589924.Ferp_0151"/>
<keyword evidence="2" id="KW-0812">Transmembrane</keyword>
<organism evidence="3 4">
    <name type="scientific">Ferroglobus placidus (strain DSM 10642 / AEDII12DO)</name>
    <dbReference type="NCBI Taxonomy" id="589924"/>
    <lineage>
        <taxon>Archaea</taxon>
        <taxon>Methanobacteriati</taxon>
        <taxon>Methanobacteriota</taxon>
        <taxon>Archaeoglobi</taxon>
        <taxon>Archaeoglobales</taxon>
        <taxon>Archaeoglobaceae</taxon>
        <taxon>Ferroglobus</taxon>
    </lineage>
</organism>
<dbReference type="HOGENOM" id="CLU_656578_0_0_2"/>
<dbReference type="RefSeq" id="WP_012964685.1">
    <property type="nucleotide sequence ID" value="NC_013849.1"/>
</dbReference>
<name>D3S1A2_FERPA</name>
<dbReference type="eggNOG" id="arCOG03888">
    <property type="taxonomic scope" value="Archaea"/>
</dbReference>
<evidence type="ECO:0000313" key="4">
    <source>
        <dbReference type="Proteomes" id="UP000002613"/>
    </source>
</evidence>
<dbReference type="PaxDb" id="589924-Ferp_0151"/>
<dbReference type="AlphaFoldDB" id="D3S1A2"/>
<reference evidence="3 4" key="2">
    <citation type="journal article" date="2011" name="Stand. Genomic Sci.">
        <title>Complete genome sequence of Ferroglobus placidus AEDII12DO.</title>
        <authorList>
            <person name="Anderson I."/>
            <person name="Risso C."/>
            <person name="Holmes D."/>
            <person name="Lucas S."/>
            <person name="Copeland A."/>
            <person name="Lapidus A."/>
            <person name="Cheng J.F."/>
            <person name="Bruce D."/>
            <person name="Goodwin L."/>
            <person name="Pitluck S."/>
            <person name="Saunders E."/>
            <person name="Brettin T."/>
            <person name="Detter J.C."/>
            <person name="Han C."/>
            <person name="Tapia R."/>
            <person name="Larimer F."/>
            <person name="Land M."/>
            <person name="Hauser L."/>
            <person name="Woyke T."/>
            <person name="Lovley D."/>
            <person name="Kyrpides N."/>
            <person name="Ivanova N."/>
        </authorList>
    </citation>
    <scope>NUCLEOTIDE SEQUENCE [LARGE SCALE GENOMIC DNA]</scope>
    <source>
        <strain evidence="4">DSM 10642 / AEDII12DO</strain>
    </source>
</reference>
<reference evidence="4" key="1">
    <citation type="submission" date="2010-02" db="EMBL/GenBank/DDBJ databases">
        <title>Complete sequence of Ferroglobus placidus DSM 10642.</title>
        <authorList>
            <consortium name="US DOE Joint Genome Institute"/>
            <person name="Lucas S."/>
            <person name="Copeland A."/>
            <person name="Lapidus A."/>
            <person name="Cheng J.-F."/>
            <person name="Bruce D."/>
            <person name="Goodwin L."/>
            <person name="Pitluck S."/>
            <person name="Saunders E."/>
            <person name="Brettin T."/>
            <person name="Detter J.C."/>
            <person name="Han C."/>
            <person name="Tapia R."/>
            <person name="Larimer F."/>
            <person name="Land M."/>
            <person name="Hauser L."/>
            <person name="Kyrpides N."/>
            <person name="Ivanova N."/>
            <person name="Holmes D."/>
            <person name="Lovley D."/>
            <person name="Kyrpides N."/>
            <person name="Anderson I.J."/>
            <person name="Woyke T."/>
        </authorList>
    </citation>
    <scope>NUCLEOTIDE SEQUENCE [LARGE SCALE GENOMIC DNA]</scope>
    <source>
        <strain evidence="4">DSM 10642 / AEDII12DO</strain>
    </source>
</reference>
<dbReference type="OrthoDB" id="383355at2157"/>
<protein>
    <submittedName>
        <fullName evidence="3">Uncharacterized protein</fullName>
    </submittedName>
</protein>
<accession>D3S1A2</accession>
<evidence type="ECO:0000256" key="2">
    <source>
        <dbReference type="SAM" id="Phobius"/>
    </source>
</evidence>
<dbReference type="Proteomes" id="UP000002613">
    <property type="component" value="Chromosome"/>
</dbReference>
<keyword evidence="4" id="KW-1185">Reference proteome</keyword>
<dbReference type="KEGG" id="fpl:Ferp_0151"/>
<gene>
    <name evidence="3" type="ordered locus">Ferp_0151</name>
</gene>
<evidence type="ECO:0000256" key="1">
    <source>
        <dbReference type="SAM" id="Coils"/>
    </source>
</evidence>
<keyword evidence="1" id="KW-0175">Coiled coil</keyword>
<evidence type="ECO:0000313" key="3">
    <source>
        <dbReference type="EMBL" id="ADC64338.1"/>
    </source>
</evidence>
<keyword evidence="2" id="KW-0472">Membrane</keyword>